<dbReference type="AlphaFoldDB" id="A0A837NDU5"/>
<proteinExistence type="predicted"/>
<dbReference type="Proteomes" id="UP000053030">
    <property type="component" value="Unassembled WGS sequence"/>
</dbReference>
<name>A0A837NDU5_9GAMM</name>
<evidence type="ECO:0000313" key="3">
    <source>
        <dbReference type="Proteomes" id="UP000053030"/>
    </source>
</evidence>
<reference evidence="2 3" key="1">
    <citation type="submission" date="2015-08" db="EMBL/GenBank/DDBJ databases">
        <title>Genome sequencing and assembly of the deep-sea bacterium Idiomarina zobellii.</title>
        <authorList>
            <person name="Mithoefer S.D."/>
            <person name="Rheaume B.A."/>
            <person name="MacLea K.S."/>
        </authorList>
    </citation>
    <scope>NUCLEOTIDE SEQUENCE [LARGE SCALE GENOMIC DNA]</scope>
    <source>
        <strain evidence="2 3">KMM 231</strain>
    </source>
</reference>
<evidence type="ECO:0000313" key="2">
    <source>
        <dbReference type="EMBL" id="KPD20544.1"/>
    </source>
</evidence>
<accession>A0A837NDU5</accession>
<dbReference type="RefSeq" id="WP_053954626.1">
    <property type="nucleotide sequence ID" value="NZ_FNCB01000027.1"/>
</dbReference>
<feature type="domain" description="Phospholipase C/D" evidence="1">
    <location>
        <begin position="8"/>
        <end position="159"/>
    </location>
</feature>
<dbReference type="OrthoDB" id="8451635at2"/>
<evidence type="ECO:0000259" key="1">
    <source>
        <dbReference type="Pfam" id="PF00882"/>
    </source>
</evidence>
<gene>
    <name evidence="2" type="ORF">AFK76_12515</name>
</gene>
<keyword evidence="3" id="KW-1185">Reference proteome</keyword>
<protein>
    <recommendedName>
        <fullName evidence="1">Phospholipase C/D domain-containing protein</fullName>
    </recommendedName>
</protein>
<organism evidence="2 3">
    <name type="scientific">Idiomarina zobellii</name>
    <dbReference type="NCBI Taxonomy" id="86103"/>
    <lineage>
        <taxon>Bacteria</taxon>
        <taxon>Pseudomonadati</taxon>
        <taxon>Pseudomonadota</taxon>
        <taxon>Gammaproteobacteria</taxon>
        <taxon>Alteromonadales</taxon>
        <taxon>Idiomarinaceae</taxon>
        <taxon>Idiomarina</taxon>
    </lineage>
</organism>
<comment type="caution">
    <text evidence="2">The sequence shown here is derived from an EMBL/GenBank/DDBJ whole genome shotgun (WGS) entry which is preliminary data.</text>
</comment>
<sequence length="310" mass="35437">MPGAFAHLSVANVARELKGLKSLNIDSKVKAQLGSHLELIELGAVSPDYPYLTLTLFGRNEQTEWADYMHLGDTKRIVKALIENTKALSDENKLFVFPWLAGYISHVIADVTIHPVVECRVGPYEGNEKAHRICEMNQDTYIWFERTGLGEPGYCERITENLTKYDVDEKFNPTIRNVWLAALRDVYPEEFEQSPPDIESWHDGFRKITGTAEETHKLFEWARHVAVDSGSGYPLREEVDLTYIRDLKTPASNKNYDEIFDLAVANVRKYWEFLAAAVFDDGDISMFKHWNLDNGVDRASGKQTTWENIS</sequence>
<dbReference type="EMBL" id="LHSG01000026">
    <property type="protein sequence ID" value="KPD20544.1"/>
    <property type="molecule type" value="Genomic_DNA"/>
</dbReference>
<dbReference type="InterPro" id="IPR029002">
    <property type="entry name" value="PLPC/GPLD1"/>
</dbReference>
<dbReference type="Pfam" id="PF00882">
    <property type="entry name" value="Zn_dep_PLPC"/>
    <property type="match status" value="1"/>
</dbReference>